<organism evidence="4">
    <name type="scientific">Entamoeba invadens</name>
    <dbReference type="NCBI Taxonomy" id="33085"/>
    <lineage>
        <taxon>Eukaryota</taxon>
        <taxon>Amoebozoa</taxon>
        <taxon>Evosea</taxon>
        <taxon>Archamoebae</taxon>
        <taxon>Mastigamoebida</taxon>
        <taxon>Entamoebidae</taxon>
        <taxon>Entamoeba</taxon>
    </lineage>
</organism>
<feature type="transmembrane region" description="Helical" evidence="3">
    <location>
        <begin position="48"/>
        <end position="69"/>
    </location>
</feature>
<keyword evidence="3" id="KW-0472">Membrane</keyword>
<dbReference type="PANTHER" id="PTHR10794">
    <property type="entry name" value="ABHYDROLASE DOMAIN-CONTAINING PROTEIN"/>
    <property type="match status" value="1"/>
</dbReference>
<dbReference type="GO" id="GO:0051792">
    <property type="term" value="P:medium-chain fatty acid biosynthetic process"/>
    <property type="evidence" value="ECO:0007669"/>
    <property type="project" value="TreeGrafter"/>
</dbReference>
<reference evidence="4" key="1">
    <citation type="submission" date="2012-06" db="EMBL/GenBank/DDBJ databases">
        <title>Short 5' UTR of Entamoeba genes.</title>
        <authorList>
            <person name="Hiranuka K."/>
            <person name="Kumagai M."/>
            <person name="Wakaguri H."/>
            <person name="Suzuki Y."/>
            <person name="Sugano S."/>
            <person name="Watanabe J."/>
            <person name="Makioka A."/>
        </authorList>
    </citation>
    <scope>NUCLEOTIDE SEQUENCE</scope>
    <source>
        <strain evidence="4">IP1</strain>
    </source>
</reference>
<evidence type="ECO:0000256" key="2">
    <source>
        <dbReference type="PIRSR" id="PIRSR005211-1"/>
    </source>
</evidence>
<feature type="active site" description="Charge relay system" evidence="2">
    <location>
        <position position="361"/>
    </location>
</feature>
<sequence length="445" mass="50192">MKIGMLLQFYLASLVAQVQTLLLAMRHNRPYYYFTSYVVFVVFSIYNHIPFFIVIAPLLVFILSLFIATDDFPHMYYMKQSPFSATLIQKTPKLQEPYKCPLKVLSGHLLTTYTSQRPSPYSFSYTRVVVNCIDGGVCGLDILDNDIPDTASVVLLVPGAVGDTKSLYIKKAVKKFSDEGFRPIVLIKRGLSGLPLKTPKIYNALNCEDIHDAVKVLHQKCPNAYVNVVGYSLGASQVVRLSYQYSSELLQYNVNSCAGVCVPWGLSALDIPDLYSKKLAGEYVDIITNNKELFENVVVDNKKVYDLDDIKDINLTQLEQKVITPMFGYKSVEAYHWDAEQWFQNLPCTKIPTFTINSFDDPVCNDQSYSYLRVKAISGFSPFVITSYTQRGGHCIFSDSMDDTTLSYADGNVSAFIKSVEEMNKSGALANYVKDAEDQFKWINE</sequence>
<keyword evidence="3" id="KW-1133">Transmembrane helix</keyword>
<dbReference type="InterPro" id="IPR012020">
    <property type="entry name" value="ABHD4"/>
</dbReference>
<evidence type="ECO:0008006" key="5">
    <source>
        <dbReference type="Google" id="ProtNLM"/>
    </source>
</evidence>
<feature type="active site" description="Charge relay system" evidence="2">
    <location>
        <position position="394"/>
    </location>
</feature>
<comment type="similarity">
    <text evidence="1">Belongs to the AB hydrolase superfamily. AB hydrolase 4 family.</text>
</comment>
<accession>S0B200</accession>
<evidence type="ECO:0000256" key="1">
    <source>
        <dbReference type="ARBA" id="ARBA00010884"/>
    </source>
</evidence>
<dbReference type="GO" id="GO:0008126">
    <property type="term" value="F:acetylesterase activity"/>
    <property type="evidence" value="ECO:0007669"/>
    <property type="project" value="TreeGrafter"/>
</dbReference>
<dbReference type="AlphaFoldDB" id="S0B200"/>
<dbReference type="EMBL" id="AK423039">
    <property type="protein sequence ID" value="BAN41478.1"/>
    <property type="molecule type" value="mRNA"/>
</dbReference>
<name>S0B200_ENTIV</name>
<dbReference type="PANTHER" id="PTHR10794:SF63">
    <property type="entry name" value="ALPHA_BETA HYDROLASE 1, ISOFORM A"/>
    <property type="match status" value="1"/>
</dbReference>
<protein>
    <recommendedName>
        <fullName evidence="5">AB hydrolase-1 domain-containing protein</fullName>
    </recommendedName>
</protein>
<dbReference type="InterPro" id="IPR029058">
    <property type="entry name" value="AB_hydrolase_fold"/>
</dbReference>
<dbReference type="VEuPathDB" id="AmoebaDB:EIN_018610"/>
<keyword evidence="3" id="KW-0812">Transmembrane</keyword>
<evidence type="ECO:0000256" key="3">
    <source>
        <dbReference type="SAM" id="Phobius"/>
    </source>
</evidence>
<dbReference type="GO" id="GO:0047372">
    <property type="term" value="F:monoacylglycerol lipase activity"/>
    <property type="evidence" value="ECO:0007669"/>
    <property type="project" value="TreeGrafter"/>
</dbReference>
<dbReference type="InterPro" id="IPR050960">
    <property type="entry name" value="AB_hydrolase_4_sf"/>
</dbReference>
<dbReference type="PIRSF" id="PIRSF005211">
    <property type="entry name" value="Ab_hydro_YheT"/>
    <property type="match status" value="1"/>
</dbReference>
<evidence type="ECO:0000313" key="4">
    <source>
        <dbReference type="EMBL" id="BAN41478.1"/>
    </source>
</evidence>
<proteinExistence type="evidence at transcript level"/>
<dbReference type="GO" id="GO:0051793">
    <property type="term" value="P:medium-chain fatty acid catabolic process"/>
    <property type="evidence" value="ECO:0007669"/>
    <property type="project" value="TreeGrafter"/>
</dbReference>
<dbReference type="Gene3D" id="3.40.50.1820">
    <property type="entry name" value="alpha/beta hydrolase"/>
    <property type="match status" value="1"/>
</dbReference>
<dbReference type="SUPFAM" id="SSF53474">
    <property type="entry name" value="alpha/beta-Hydrolases"/>
    <property type="match status" value="1"/>
</dbReference>
<feature type="active site" description="Charge relay system" evidence="2">
    <location>
        <position position="232"/>
    </location>
</feature>